<feature type="transmembrane region" description="Helical" evidence="7">
    <location>
        <begin position="68"/>
        <end position="97"/>
    </location>
</feature>
<dbReference type="EMBL" id="JAHQCS010000080">
    <property type="protein sequence ID" value="MBU9711697.1"/>
    <property type="molecule type" value="Genomic_DNA"/>
</dbReference>
<evidence type="ECO:0000313" key="9">
    <source>
        <dbReference type="EMBL" id="MBU9711697.1"/>
    </source>
</evidence>
<evidence type="ECO:0000256" key="3">
    <source>
        <dbReference type="ARBA" id="ARBA00022679"/>
    </source>
</evidence>
<keyword evidence="7" id="KW-0812">Transmembrane</keyword>
<evidence type="ECO:0000256" key="5">
    <source>
        <dbReference type="ARBA" id="ARBA00023012"/>
    </source>
</evidence>
<dbReference type="Pfam" id="PF23540">
    <property type="entry name" value="DesK_N"/>
    <property type="match status" value="1"/>
</dbReference>
<name>A0ABS6JFU0_9BACI</name>
<feature type="transmembrane region" description="Helical" evidence="7">
    <location>
        <begin position="109"/>
        <end position="128"/>
    </location>
</feature>
<dbReference type="RefSeq" id="WP_217065717.1">
    <property type="nucleotide sequence ID" value="NZ_JAHQCS010000080.1"/>
</dbReference>
<evidence type="ECO:0000256" key="4">
    <source>
        <dbReference type="ARBA" id="ARBA00022777"/>
    </source>
</evidence>
<evidence type="ECO:0000256" key="2">
    <source>
        <dbReference type="ARBA" id="ARBA00012438"/>
    </source>
</evidence>
<dbReference type="SMART" id="SM00387">
    <property type="entry name" value="HATPase_c"/>
    <property type="match status" value="1"/>
</dbReference>
<gene>
    <name evidence="9" type="ORF">KS419_08110</name>
</gene>
<dbReference type="Pfam" id="PF02518">
    <property type="entry name" value="HATPase_c"/>
    <property type="match status" value="1"/>
</dbReference>
<protein>
    <recommendedName>
        <fullName evidence="2">histidine kinase</fullName>
        <ecNumber evidence="2">2.7.13.3</ecNumber>
    </recommendedName>
</protein>
<dbReference type="GO" id="GO:0016301">
    <property type="term" value="F:kinase activity"/>
    <property type="evidence" value="ECO:0007669"/>
    <property type="project" value="UniProtKB-KW"/>
</dbReference>
<feature type="coiled-coil region" evidence="6">
    <location>
        <begin position="159"/>
        <end position="235"/>
    </location>
</feature>
<dbReference type="CDD" id="cd16917">
    <property type="entry name" value="HATPase_UhpB-NarQ-NarX-like"/>
    <property type="match status" value="1"/>
</dbReference>
<sequence length="378" mass="43079">MVETTGKFEIFPKRYGFFPYVFLIYLAMPIFFMAQETGVRFIIGVVMILLFLLTYRQLYFSFERRSFVYWLILQIGIILFLATFYNINLVFLGFFPANFIGWFKNKKSFYTALSFFTIAIIIPVFVHLDFLLDNGLHFVIIFILIMLLSPFGIRSMNSRMELEQQLDAANQRIEELVKREERMRIARDLHDTLGHTLSLLTLKAQLVSKLTTKDAERAKLEAEEMERTSRSALSQVRELVSDMRSVTIAEVLVEAEEILQAAGITLEINGETNMANIPSVSQNILSLCLRESITNVVRHSKATHCVIHLEQNEGDVTITVQDDGIGMTKRATSGNGLKGMKERLDLIDGKMKVLGEKGTKLVLSIPIIVQERKEGALS</sequence>
<feature type="domain" description="Histidine kinase/HSP90-like ATPase" evidence="8">
    <location>
        <begin position="280"/>
        <end position="369"/>
    </location>
</feature>
<comment type="catalytic activity">
    <reaction evidence="1">
        <text>ATP + protein L-histidine = ADP + protein N-phospho-L-histidine.</text>
        <dbReference type="EC" id="2.7.13.3"/>
    </reaction>
</comment>
<keyword evidence="3" id="KW-0808">Transferase</keyword>
<feature type="transmembrane region" description="Helical" evidence="7">
    <location>
        <begin position="17"/>
        <end position="34"/>
    </location>
</feature>
<evidence type="ECO:0000256" key="1">
    <source>
        <dbReference type="ARBA" id="ARBA00000085"/>
    </source>
</evidence>
<feature type="transmembrane region" description="Helical" evidence="7">
    <location>
        <begin position="41"/>
        <end position="62"/>
    </location>
</feature>
<keyword evidence="7" id="KW-0472">Membrane</keyword>
<keyword evidence="6" id="KW-0175">Coiled coil</keyword>
<dbReference type="EC" id="2.7.13.3" evidence="2"/>
<keyword evidence="5" id="KW-0902">Two-component regulatory system</keyword>
<accession>A0ABS6JFU0</accession>
<feature type="transmembrane region" description="Helical" evidence="7">
    <location>
        <begin position="134"/>
        <end position="153"/>
    </location>
</feature>
<comment type="caution">
    <text evidence="9">The sequence shown here is derived from an EMBL/GenBank/DDBJ whole genome shotgun (WGS) entry which is preliminary data.</text>
</comment>
<dbReference type="Proteomes" id="UP000784880">
    <property type="component" value="Unassembled WGS sequence"/>
</dbReference>
<dbReference type="InterPro" id="IPR056374">
    <property type="entry name" value="DesK/YvfT_N"/>
</dbReference>
<evidence type="ECO:0000259" key="8">
    <source>
        <dbReference type="SMART" id="SM00387"/>
    </source>
</evidence>
<dbReference type="Pfam" id="PF07730">
    <property type="entry name" value="HisKA_3"/>
    <property type="match status" value="1"/>
</dbReference>
<evidence type="ECO:0000256" key="7">
    <source>
        <dbReference type="SAM" id="Phobius"/>
    </source>
</evidence>
<dbReference type="PANTHER" id="PTHR24421">
    <property type="entry name" value="NITRATE/NITRITE SENSOR PROTEIN NARX-RELATED"/>
    <property type="match status" value="1"/>
</dbReference>
<dbReference type="InterPro" id="IPR050482">
    <property type="entry name" value="Sensor_HK_TwoCompSys"/>
</dbReference>
<dbReference type="InterPro" id="IPR011712">
    <property type="entry name" value="Sig_transdc_His_kin_sub3_dim/P"/>
</dbReference>
<dbReference type="PANTHER" id="PTHR24421:SF63">
    <property type="entry name" value="SENSOR HISTIDINE KINASE DESK"/>
    <property type="match status" value="1"/>
</dbReference>
<reference evidence="9 10" key="1">
    <citation type="submission" date="2021-06" db="EMBL/GenBank/DDBJ databases">
        <title>Bacillus sp. RD4P76, an endophyte from a halophyte.</title>
        <authorList>
            <person name="Sun J.-Q."/>
        </authorList>
    </citation>
    <scope>NUCLEOTIDE SEQUENCE [LARGE SCALE GENOMIC DNA]</scope>
    <source>
        <strain evidence="9 10">CGMCC 1.15917</strain>
    </source>
</reference>
<keyword evidence="4 9" id="KW-0418">Kinase</keyword>
<evidence type="ECO:0000256" key="6">
    <source>
        <dbReference type="SAM" id="Coils"/>
    </source>
</evidence>
<organism evidence="9 10">
    <name type="scientific">Evansella tamaricis</name>
    <dbReference type="NCBI Taxonomy" id="2069301"/>
    <lineage>
        <taxon>Bacteria</taxon>
        <taxon>Bacillati</taxon>
        <taxon>Bacillota</taxon>
        <taxon>Bacilli</taxon>
        <taxon>Bacillales</taxon>
        <taxon>Bacillaceae</taxon>
        <taxon>Evansella</taxon>
    </lineage>
</organism>
<evidence type="ECO:0000313" key="10">
    <source>
        <dbReference type="Proteomes" id="UP000784880"/>
    </source>
</evidence>
<dbReference type="InterPro" id="IPR003594">
    <property type="entry name" value="HATPase_dom"/>
</dbReference>
<proteinExistence type="predicted"/>
<keyword evidence="10" id="KW-1185">Reference proteome</keyword>
<keyword evidence="7" id="KW-1133">Transmembrane helix</keyword>